<accession>R9GYH8</accession>
<gene>
    <name evidence="1" type="ORF">C800_04313</name>
</gene>
<name>R9GYH8_PHOVU</name>
<proteinExistence type="predicted"/>
<dbReference type="PATRIC" id="fig|1235786.3.peg.4484"/>
<dbReference type="Proteomes" id="UP000014151">
    <property type="component" value="Unassembled WGS sequence"/>
</dbReference>
<organism evidence="1 2">
    <name type="scientific">Phocaeicola vulgatus dnLKV7</name>
    <dbReference type="NCBI Taxonomy" id="1235786"/>
    <lineage>
        <taxon>Bacteria</taxon>
        <taxon>Pseudomonadati</taxon>
        <taxon>Bacteroidota</taxon>
        <taxon>Bacteroidia</taxon>
        <taxon>Bacteroidales</taxon>
        <taxon>Bacteroidaceae</taxon>
        <taxon>Phocaeicola</taxon>
    </lineage>
</organism>
<dbReference type="EMBL" id="ASSN01000035">
    <property type="protein sequence ID" value="EOR96811.1"/>
    <property type="molecule type" value="Genomic_DNA"/>
</dbReference>
<feature type="non-terminal residue" evidence="1">
    <location>
        <position position="1"/>
    </location>
</feature>
<reference evidence="1 2" key="1">
    <citation type="submission" date="2013-04" db="EMBL/GenBank/DDBJ databases">
        <title>The Genome Sequence of Bacteroides vulgatus dnLKV7.</title>
        <authorList>
            <consortium name="The Broad Institute Genomics Platform"/>
            <consortium name="The Broad Institute Genome Sequencing Center for Infectious Disease"/>
            <person name="Earl A."/>
            <person name="Xavier R."/>
            <person name="Kuhn K."/>
            <person name="Stappenbeck T."/>
            <person name="Walker B."/>
            <person name="Young S."/>
            <person name="Zeng Q."/>
            <person name="Gargeya S."/>
            <person name="Fitzgerald M."/>
            <person name="Haas B."/>
            <person name="Abouelleil A."/>
            <person name="Allen A.W."/>
            <person name="Alvarado L."/>
            <person name="Arachchi H.M."/>
            <person name="Berlin A.M."/>
            <person name="Chapman S.B."/>
            <person name="Gainer-Dewar J."/>
            <person name="Goldberg J."/>
            <person name="Griggs A."/>
            <person name="Gujja S."/>
            <person name="Hansen M."/>
            <person name="Howarth C."/>
            <person name="Imamovic A."/>
            <person name="Ireland A."/>
            <person name="Larimer J."/>
            <person name="McCowan C."/>
            <person name="Murphy C."/>
            <person name="Pearson M."/>
            <person name="Poon T.W."/>
            <person name="Priest M."/>
            <person name="Roberts A."/>
            <person name="Saif S."/>
            <person name="Shea T."/>
            <person name="Sisk P."/>
            <person name="Sykes S."/>
            <person name="Wortman J."/>
            <person name="Nusbaum C."/>
            <person name="Birren B."/>
        </authorList>
    </citation>
    <scope>NUCLEOTIDE SEQUENCE [LARGE SCALE GENOMIC DNA]</scope>
    <source>
        <strain evidence="2">dnLKV7</strain>
    </source>
</reference>
<evidence type="ECO:0000313" key="1">
    <source>
        <dbReference type="EMBL" id="EOR96811.1"/>
    </source>
</evidence>
<comment type="caution">
    <text evidence="1">The sequence shown here is derived from an EMBL/GenBank/DDBJ whole genome shotgun (WGS) entry which is preliminary data.</text>
</comment>
<dbReference type="HOGENOM" id="CLU_2660092_0_0_10"/>
<dbReference type="AlphaFoldDB" id="R9GYH8"/>
<protein>
    <submittedName>
        <fullName evidence="1">Uncharacterized protein</fullName>
    </submittedName>
</protein>
<sequence length="75" mass="8874">RKFVVDARKFVVDDLCKILQHNVLCYAIKVTKKKLKITVKQWSVSFLVYRGRFAPLFSVSFDTMNFRRMGEGENR</sequence>
<evidence type="ECO:0000313" key="2">
    <source>
        <dbReference type="Proteomes" id="UP000014151"/>
    </source>
</evidence>
<dbReference type="RefSeq" id="WP_016271949.1">
    <property type="nucleotide sequence ID" value="NZ_KE159472.1"/>
</dbReference>